<proteinExistence type="inferred from homology"/>
<keyword evidence="5 7" id="KW-0460">Magnesium</keyword>
<dbReference type="InterPro" id="IPR005852">
    <property type="entry name" value="PGM_a-D-Glc-sp"/>
</dbReference>
<dbReference type="Pfam" id="PF02880">
    <property type="entry name" value="PGM_PMM_III"/>
    <property type="match status" value="1"/>
</dbReference>
<dbReference type="RefSeq" id="WP_189991662.1">
    <property type="nucleotide sequence ID" value="NZ_BNCB01000003.1"/>
</dbReference>
<organism evidence="12 13">
    <name type="scientific">Streptomyces rubradiris</name>
    <name type="common">Streptomyces achromogenes subsp. rubradiris</name>
    <dbReference type="NCBI Taxonomy" id="285531"/>
    <lineage>
        <taxon>Bacteria</taxon>
        <taxon>Bacillati</taxon>
        <taxon>Actinomycetota</taxon>
        <taxon>Actinomycetes</taxon>
        <taxon>Kitasatosporales</taxon>
        <taxon>Streptomycetaceae</taxon>
        <taxon>Streptomyces</taxon>
    </lineage>
</organism>
<keyword evidence="6" id="KW-0413">Isomerase</keyword>
<evidence type="ECO:0000259" key="11">
    <source>
        <dbReference type="Pfam" id="PF02880"/>
    </source>
</evidence>
<dbReference type="InterPro" id="IPR016055">
    <property type="entry name" value="A-D-PHexomutase_a/b/a-I/II/III"/>
</dbReference>
<dbReference type="PANTHER" id="PTHR45745">
    <property type="entry name" value="PHOSPHOMANNOMUTASE 45A"/>
    <property type="match status" value="1"/>
</dbReference>
<dbReference type="InterPro" id="IPR016066">
    <property type="entry name" value="A-D-PHexomutase_CS"/>
</dbReference>
<protein>
    <submittedName>
        <fullName evidence="12">Phosphoglucomutase, alpha-D-glucose phosphate-specific</fullName>
    </submittedName>
</protein>
<comment type="caution">
    <text evidence="12">The sequence shown here is derived from an EMBL/GenBank/DDBJ whole genome shotgun (WGS) entry which is preliminary data.</text>
</comment>
<keyword evidence="3" id="KW-0597">Phosphoprotein</keyword>
<accession>A0ABQ3R2Z5</accession>
<dbReference type="Pfam" id="PF02878">
    <property type="entry name" value="PGM_PMM_I"/>
    <property type="match status" value="1"/>
</dbReference>
<evidence type="ECO:0000313" key="12">
    <source>
        <dbReference type="EMBL" id="GHI50224.1"/>
    </source>
</evidence>
<dbReference type="InterPro" id="IPR005844">
    <property type="entry name" value="A-D-PHexomutase_a/b/a-I"/>
</dbReference>
<dbReference type="InterPro" id="IPR005845">
    <property type="entry name" value="A-D-PHexomutase_a/b/a-II"/>
</dbReference>
<evidence type="ECO:0000256" key="5">
    <source>
        <dbReference type="ARBA" id="ARBA00022842"/>
    </source>
</evidence>
<dbReference type="Gene3D" id="3.30.310.50">
    <property type="entry name" value="Alpha-D-phosphohexomutase, C-terminal domain"/>
    <property type="match status" value="1"/>
</dbReference>
<dbReference type="Proteomes" id="UP000646738">
    <property type="component" value="Unassembled WGS sequence"/>
</dbReference>
<evidence type="ECO:0000256" key="1">
    <source>
        <dbReference type="ARBA" id="ARBA00001946"/>
    </source>
</evidence>
<gene>
    <name evidence="12" type="ORF">Srubr_00700</name>
</gene>
<evidence type="ECO:0000259" key="10">
    <source>
        <dbReference type="Pfam" id="PF02879"/>
    </source>
</evidence>
<evidence type="ECO:0000313" key="13">
    <source>
        <dbReference type="Proteomes" id="UP000646738"/>
    </source>
</evidence>
<comment type="similarity">
    <text evidence="2 7">Belongs to the phosphohexose mutase family.</text>
</comment>
<dbReference type="Pfam" id="PF00408">
    <property type="entry name" value="PGM_PMM_IV"/>
    <property type="match status" value="1"/>
</dbReference>
<reference evidence="13" key="1">
    <citation type="submission" date="2023-07" db="EMBL/GenBank/DDBJ databases">
        <title>Whole genome shotgun sequence of Streptomyces achromogenes subsp. rubradiris NBRC 14000.</title>
        <authorList>
            <person name="Komaki H."/>
            <person name="Tamura T."/>
        </authorList>
    </citation>
    <scope>NUCLEOTIDE SEQUENCE [LARGE SCALE GENOMIC DNA]</scope>
    <source>
        <strain evidence="13">NBRC 14000</strain>
    </source>
</reference>
<dbReference type="SUPFAM" id="SSF55957">
    <property type="entry name" value="Phosphoglucomutase, C-terminal domain"/>
    <property type="match status" value="1"/>
</dbReference>
<feature type="domain" description="Alpha-D-phosphohexomutase alpha/beta/alpha" evidence="10">
    <location>
        <begin position="211"/>
        <end position="315"/>
    </location>
</feature>
<feature type="domain" description="Alpha-D-phosphohexomutase C-terminal" evidence="8">
    <location>
        <begin position="491"/>
        <end position="536"/>
    </location>
</feature>
<dbReference type="SUPFAM" id="SSF53738">
    <property type="entry name" value="Phosphoglucomutase, first 3 domains"/>
    <property type="match status" value="3"/>
</dbReference>
<name>A0ABQ3R2Z5_STRRR</name>
<evidence type="ECO:0000256" key="7">
    <source>
        <dbReference type="RuleBase" id="RU004326"/>
    </source>
</evidence>
<dbReference type="PANTHER" id="PTHR45745:SF1">
    <property type="entry name" value="PHOSPHOGLUCOMUTASE 2B-RELATED"/>
    <property type="match status" value="1"/>
</dbReference>
<dbReference type="PROSITE" id="PS00710">
    <property type="entry name" value="PGM_PMM"/>
    <property type="match status" value="1"/>
</dbReference>
<dbReference type="InterPro" id="IPR005843">
    <property type="entry name" value="A-D-PHexomutase_C"/>
</dbReference>
<dbReference type="InterPro" id="IPR005846">
    <property type="entry name" value="A-D-PHexomutase_a/b/a-III"/>
</dbReference>
<evidence type="ECO:0000256" key="4">
    <source>
        <dbReference type="ARBA" id="ARBA00022723"/>
    </source>
</evidence>
<keyword evidence="13" id="KW-1185">Reference proteome</keyword>
<comment type="cofactor">
    <cofactor evidence="1">
        <name>Mg(2+)</name>
        <dbReference type="ChEBI" id="CHEBI:18420"/>
    </cofactor>
</comment>
<sequence>MPHERAGRPARPEDLVDVARLVTAYYTLHPDPADPAQRVAFGTSGHRGSSLASAFNEDHIAATSQAICEYRAAQGTDGPLFLGADTHALSEPAKATALEVFAANEVSVLIDDADGYTPTPAVSHAILTHNRGRASGLADGVVVTPSHNPPADGGFKYNPPSGGPAASDATAWIQDRANQIIAGGLKDVRRLPYARALAADTTGRYDFLGTYVGDLPSVLDLDAVRAAGVRIGADPLGGASVAYWGRIAEQHGIDLTVVNPHTDPTWRFMTLDWDGRIRMDCSSPYAMASLIERRDRFHIATGNDADADRHGIVTPDAGLMNPNHYLAVAISYLYRHREQWPAAAGVGKTLVSSTMIDRVAADLGRRLVEVPVGFKWFVDGLVGGDLGFGGEESAGASFLRRDGSVWTTDKDGIILALLAAEITAVTGKTPSEHYAGLTDRFGTPAYARVDAPATREQKALLGKLSPAQVTADTLAGEPVTAVLTEAPGNGAAIGGIKVTTENAWFAARPSGTEDVYKVYAESFLGQDHLARVQEEAQAVVGGALGG</sequence>
<feature type="domain" description="Alpha-D-phosphohexomutase alpha/beta/alpha" evidence="9">
    <location>
        <begin position="39"/>
        <end position="180"/>
    </location>
</feature>
<dbReference type="Pfam" id="PF02879">
    <property type="entry name" value="PGM_PMM_II"/>
    <property type="match status" value="1"/>
</dbReference>
<feature type="domain" description="Alpha-D-phosphohexomutase alpha/beta/alpha" evidence="11">
    <location>
        <begin position="321"/>
        <end position="440"/>
    </location>
</feature>
<dbReference type="NCBIfam" id="TIGR01132">
    <property type="entry name" value="pgm"/>
    <property type="match status" value="1"/>
</dbReference>
<evidence type="ECO:0000256" key="6">
    <source>
        <dbReference type="ARBA" id="ARBA00023235"/>
    </source>
</evidence>
<dbReference type="InterPro" id="IPR036900">
    <property type="entry name" value="A-D-PHexomutase_C_sf"/>
</dbReference>
<evidence type="ECO:0000256" key="2">
    <source>
        <dbReference type="ARBA" id="ARBA00010231"/>
    </source>
</evidence>
<evidence type="ECO:0000259" key="9">
    <source>
        <dbReference type="Pfam" id="PF02878"/>
    </source>
</evidence>
<keyword evidence="4 7" id="KW-0479">Metal-binding</keyword>
<evidence type="ECO:0000259" key="8">
    <source>
        <dbReference type="Pfam" id="PF00408"/>
    </source>
</evidence>
<dbReference type="Gene3D" id="3.40.120.10">
    <property type="entry name" value="Alpha-D-Glucose-1,6-Bisphosphate, subunit A, domain 3"/>
    <property type="match status" value="3"/>
</dbReference>
<dbReference type="EMBL" id="BNEA01000001">
    <property type="protein sequence ID" value="GHI50224.1"/>
    <property type="molecule type" value="Genomic_DNA"/>
</dbReference>
<dbReference type="CDD" id="cd05801">
    <property type="entry name" value="PGM_like3"/>
    <property type="match status" value="1"/>
</dbReference>
<evidence type="ECO:0000256" key="3">
    <source>
        <dbReference type="ARBA" id="ARBA00022553"/>
    </source>
</evidence>